<dbReference type="InterPro" id="IPR046331">
    <property type="entry name" value="GPAM1-like"/>
</dbReference>
<organism evidence="3 4">
    <name type="scientific">Crassostrea virginica</name>
    <name type="common">Eastern oyster</name>
    <dbReference type="NCBI Taxonomy" id="6565"/>
    <lineage>
        <taxon>Eukaryota</taxon>
        <taxon>Metazoa</taxon>
        <taxon>Spiralia</taxon>
        <taxon>Lophotrochozoa</taxon>
        <taxon>Mollusca</taxon>
        <taxon>Bivalvia</taxon>
        <taxon>Autobranchia</taxon>
        <taxon>Pteriomorphia</taxon>
        <taxon>Ostreida</taxon>
        <taxon>Ostreoidea</taxon>
        <taxon>Ostreidae</taxon>
        <taxon>Crassostrea</taxon>
    </lineage>
</organism>
<evidence type="ECO:0000259" key="2">
    <source>
        <dbReference type="Pfam" id="PF12572"/>
    </source>
</evidence>
<evidence type="ECO:0000313" key="3">
    <source>
        <dbReference type="Proteomes" id="UP000694844"/>
    </source>
</evidence>
<feature type="region of interest" description="Disordered" evidence="1">
    <location>
        <begin position="239"/>
        <end position="365"/>
    </location>
</feature>
<feature type="compositionally biased region" description="Basic and acidic residues" evidence="1">
    <location>
        <begin position="200"/>
        <end position="214"/>
    </location>
</feature>
<dbReference type="InterPro" id="IPR022226">
    <property type="entry name" value="DUF3752"/>
</dbReference>
<dbReference type="KEGG" id="cvn:111132206"/>
<feature type="compositionally biased region" description="Polar residues" evidence="1">
    <location>
        <begin position="179"/>
        <end position="188"/>
    </location>
</feature>
<feature type="compositionally biased region" description="Polar residues" evidence="1">
    <location>
        <begin position="87"/>
        <end position="98"/>
    </location>
</feature>
<dbReference type="Proteomes" id="UP000694844">
    <property type="component" value="Chromosome 5"/>
</dbReference>
<name>A0A8B8E899_CRAVI</name>
<sequence>MSDDESFGPALPPGFGGGNKTQEKKSSLGNQTAGIGPQLPPHLQTSRDSSSDEDEKSCIGPSLPPHLRLSINQSTKSNDTENEFHCQSKSLDTHSSSVIGPVLPPHLSQKNYDNEFKEDVIGPCLPRNKSSKEDNVIGPSLPPHLQRNVNSSTSSKEEKHDDDDDNDDDLIGPLPSEMTAGNSGTNFSAEFERRAKKMKDHLDGKAESEGQIKRESWMTELPDCLGQNIGLAARTFRAHAGPDMSDRTMWTDSPADRARKEKEGEKESRKRAHPGPSDFGRDQQIRAEVESYNKSRRTDSLLNMHQKKMKKQQKEESDKPKERRPFDRDLDLQANRFDDAQRKAIIKKSQDLNSRFGHSKGGQYL</sequence>
<feature type="domain" description="DUF3752" evidence="2">
    <location>
        <begin position="231"/>
        <end position="357"/>
    </location>
</feature>
<keyword evidence="3" id="KW-1185">Reference proteome</keyword>
<feature type="region of interest" description="Disordered" evidence="1">
    <location>
        <begin position="1"/>
        <end position="214"/>
    </location>
</feature>
<dbReference type="AlphaFoldDB" id="A0A8B8E899"/>
<reference evidence="4" key="1">
    <citation type="submission" date="2025-08" db="UniProtKB">
        <authorList>
            <consortium name="RefSeq"/>
        </authorList>
    </citation>
    <scope>IDENTIFICATION</scope>
    <source>
        <tissue evidence="4">Whole sample</tissue>
    </source>
</reference>
<dbReference type="GeneID" id="111132206"/>
<feature type="compositionally biased region" description="Acidic residues" evidence="1">
    <location>
        <begin position="160"/>
        <end position="170"/>
    </location>
</feature>
<proteinExistence type="predicted"/>
<accession>A0A8B8E899</accession>
<dbReference type="Pfam" id="PF12572">
    <property type="entry name" value="DUF3752"/>
    <property type="match status" value="1"/>
</dbReference>
<dbReference type="PANTHER" id="PTHR46370:SF1">
    <property type="entry name" value="GPALPP MOTIFS-CONTAINING PROTEIN 1"/>
    <property type="match status" value="1"/>
</dbReference>
<feature type="compositionally biased region" description="Basic and acidic residues" evidence="1">
    <location>
        <begin position="312"/>
        <end position="342"/>
    </location>
</feature>
<gene>
    <name evidence="4" type="primary">LOC111132206</name>
</gene>
<evidence type="ECO:0000256" key="1">
    <source>
        <dbReference type="SAM" id="MobiDB-lite"/>
    </source>
</evidence>
<dbReference type="RefSeq" id="XP_022335691.1">
    <property type="nucleotide sequence ID" value="XM_022479983.1"/>
</dbReference>
<feature type="compositionally biased region" description="Basic and acidic residues" evidence="1">
    <location>
        <begin position="279"/>
        <end position="299"/>
    </location>
</feature>
<dbReference type="OrthoDB" id="73491at2759"/>
<protein>
    <submittedName>
        <fullName evidence="4">GPALPP motifs-containing protein 1-like</fullName>
    </submittedName>
</protein>
<feature type="compositionally biased region" description="Basic and acidic residues" evidence="1">
    <location>
        <begin position="254"/>
        <end position="268"/>
    </location>
</feature>
<dbReference type="PANTHER" id="PTHR46370">
    <property type="entry name" value="GPALPP MOTIFS-CONTAINING PROTEIN 1"/>
    <property type="match status" value="1"/>
</dbReference>
<evidence type="ECO:0000313" key="4">
    <source>
        <dbReference type="RefSeq" id="XP_022335691.1"/>
    </source>
</evidence>